<name>A0A2D0YM81_9CAUD</name>
<dbReference type="GeneID" id="54985006"/>
<dbReference type="Proteomes" id="UP000241680">
    <property type="component" value="Segment"/>
</dbReference>
<reference evidence="1 2" key="1">
    <citation type="journal article" date="2017" name="Sci. Rep.">
        <title>Analysis of the CRISPR-Cas system in bacteriophages active on epidemic strains of Vibrio cholerae in Bangladesh.</title>
        <authorList>
            <person name="Naser I.B."/>
            <person name="Hoque M.M."/>
            <person name="Nahid M.A."/>
            <person name="Tareq T.M."/>
            <person name="Rocky M.K."/>
            <person name="Faruque S.M."/>
        </authorList>
    </citation>
    <scope>NUCLEOTIDE SEQUENCE [LARGE SCALE GENOMIC DNA]</scope>
</reference>
<evidence type="ECO:0000313" key="2">
    <source>
        <dbReference type="Proteomes" id="UP000241680"/>
    </source>
</evidence>
<organism evidence="1 2">
    <name type="scientific">Vibrio phage JSF12</name>
    <dbReference type="NCBI Taxonomy" id="1983595"/>
    <lineage>
        <taxon>Viruses</taxon>
        <taxon>Duplodnaviria</taxon>
        <taxon>Heunggongvirae</taxon>
        <taxon>Uroviricota</taxon>
        <taxon>Caudoviricetes</taxon>
        <taxon>Demerecviridae</taxon>
        <taxon>Ermolyevavirinae</taxon>
        <taxon>Jesfedecavirus</taxon>
        <taxon>Jesfedecavirus JSF12</taxon>
    </lineage>
</organism>
<evidence type="ECO:0000313" key="1">
    <source>
        <dbReference type="EMBL" id="ASV43566.1"/>
    </source>
</evidence>
<keyword evidence="2" id="KW-1185">Reference proteome</keyword>
<dbReference type="RefSeq" id="YP_009794731.1">
    <property type="nucleotide sequence ID" value="NC_047882.1"/>
</dbReference>
<sequence length="211" mass="23323">MTNKITVTQALTEVKKLDKQISKLSQAGGFIGAYTNGKLPAGFSSKEQLVAEVTGNLQRIDALMARRANIKAKITESNAKTPVVVGKITMTVAEAIERKDSIQLSVDLMGVLKKELATTQKAQDDFNRRIQQDIDTKVTQILGNVKKVDANDDTYKMIKEQVEKANTFTLVDPNNLRVVIQKLEDQIEDFKLNVDVALSIVNATTFIELAE</sequence>
<dbReference type="KEGG" id="vg:54985006"/>
<accession>A0A2D0YM81</accession>
<protein>
    <recommendedName>
        <fullName evidence="3">Tail fibers protein</fullName>
    </recommendedName>
</protein>
<dbReference type="EMBL" id="KY883655">
    <property type="protein sequence ID" value="ASV43566.1"/>
    <property type="molecule type" value="Genomic_DNA"/>
</dbReference>
<evidence type="ECO:0008006" key="3">
    <source>
        <dbReference type="Google" id="ProtNLM"/>
    </source>
</evidence>
<proteinExistence type="predicted"/>